<accession>A0ABU3NPD9</accession>
<evidence type="ECO:0000256" key="1">
    <source>
        <dbReference type="ARBA" id="ARBA00006484"/>
    </source>
</evidence>
<dbReference type="EC" id="1.-.-.-" evidence="3"/>
<evidence type="ECO:0000256" key="2">
    <source>
        <dbReference type="RuleBase" id="RU000363"/>
    </source>
</evidence>
<dbReference type="PRINTS" id="PR00080">
    <property type="entry name" value="SDRFAMILY"/>
</dbReference>
<comment type="similarity">
    <text evidence="1 2">Belongs to the short-chain dehydrogenases/reductases (SDR) family.</text>
</comment>
<protein>
    <submittedName>
        <fullName evidence="3">SDR family oxidoreductase</fullName>
        <ecNumber evidence="3">1.-.-.-</ecNumber>
    </submittedName>
</protein>
<name>A0ABU3NPD9_9CHLR</name>
<dbReference type="InterPro" id="IPR050259">
    <property type="entry name" value="SDR"/>
</dbReference>
<sequence length="251" mass="27461">MELENKVAIITGASGGIGQCIAVELASAGVRTMLVGRSEQKLEAVAKEITAKGGVATWYAADIREASAVNNMVNETLKRFGQIDILVNSAFWGPPASLEDTTEEFWDQTLDTTLKAAFLCARAVVPQMKRQGYGRIINIGSRAGKVGEDNRTAYCAAKWGLEGLTAALSEELRRYNIHVHLISPAATNTPWWREVPANLTPEVIARMIPPEVVAQAVRWMISLPDQVHVPDLPIYNFQNPFEGKNSPFEGL</sequence>
<dbReference type="InterPro" id="IPR036291">
    <property type="entry name" value="NAD(P)-bd_dom_sf"/>
</dbReference>
<comment type="caution">
    <text evidence="3">The sequence shown here is derived from an EMBL/GenBank/DDBJ whole genome shotgun (WGS) entry which is preliminary data.</text>
</comment>
<organism evidence="3 4">
    <name type="scientific">Thermanaerothrix solaris</name>
    <dbReference type="NCBI Taxonomy" id="3058434"/>
    <lineage>
        <taxon>Bacteria</taxon>
        <taxon>Bacillati</taxon>
        <taxon>Chloroflexota</taxon>
        <taxon>Anaerolineae</taxon>
        <taxon>Anaerolineales</taxon>
        <taxon>Anaerolineaceae</taxon>
        <taxon>Thermanaerothrix</taxon>
    </lineage>
</organism>
<dbReference type="PANTHER" id="PTHR42879:SF2">
    <property type="entry name" value="3-OXOACYL-[ACYL-CARRIER-PROTEIN] REDUCTASE FABG"/>
    <property type="match status" value="1"/>
</dbReference>
<dbReference type="SUPFAM" id="SSF51735">
    <property type="entry name" value="NAD(P)-binding Rossmann-fold domains"/>
    <property type="match status" value="1"/>
</dbReference>
<evidence type="ECO:0000313" key="4">
    <source>
        <dbReference type="Proteomes" id="UP001254165"/>
    </source>
</evidence>
<dbReference type="InterPro" id="IPR020904">
    <property type="entry name" value="Sc_DH/Rdtase_CS"/>
</dbReference>
<dbReference type="PRINTS" id="PR00081">
    <property type="entry name" value="GDHRDH"/>
</dbReference>
<dbReference type="InterPro" id="IPR002347">
    <property type="entry name" value="SDR_fam"/>
</dbReference>
<dbReference type="Proteomes" id="UP001254165">
    <property type="component" value="Unassembled WGS sequence"/>
</dbReference>
<dbReference type="RefSeq" id="WP_315625365.1">
    <property type="nucleotide sequence ID" value="NZ_JAUHMF010000002.1"/>
</dbReference>
<dbReference type="PROSITE" id="PS00061">
    <property type="entry name" value="ADH_SHORT"/>
    <property type="match status" value="1"/>
</dbReference>
<keyword evidence="3" id="KW-0560">Oxidoreductase</keyword>
<gene>
    <name evidence="3" type="ORF">QYE77_10515</name>
</gene>
<dbReference type="PANTHER" id="PTHR42879">
    <property type="entry name" value="3-OXOACYL-(ACYL-CARRIER-PROTEIN) REDUCTASE"/>
    <property type="match status" value="1"/>
</dbReference>
<dbReference type="Pfam" id="PF00106">
    <property type="entry name" value="adh_short"/>
    <property type="match status" value="1"/>
</dbReference>
<dbReference type="GO" id="GO:0016491">
    <property type="term" value="F:oxidoreductase activity"/>
    <property type="evidence" value="ECO:0007669"/>
    <property type="project" value="UniProtKB-KW"/>
</dbReference>
<dbReference type="CDD" id="cd05233">
    <property type="entry name" value="SDR_c"/>
    <property type="match status" value="1"/>
</dbReference>
<evidence type="ECO:0000313" key="3">
    <source>
        <dbReference type="EMBL" id="MDT8898702.1"/>
    </source>
</evidence>
<dbReference type="Gene3D" id="3.40.50.720">
    <property type="entry name" value="NAD(P)-binding Rossmann-like Domain"/>
    <property type="match status" value="1"/>
</dbReference>
<reference evidence="3 4" key="1">
    <citation type="submission" date="2023-07" db="EMBL/GenBank/DDBJ databases">
        <title>Novel species of Thermanaerothrix with wide hydrolytic capabilities.</title>
        <authorList>
            <person name="Zayulina K.S."/>
            <person name="Podosokorskaya O.A."/>
            <person name="Elcheninov A.G."/>
        </authorList>
    </citation>
    <scope>NUCLEOTIDE SEQUENCE [LARGE SCALE GENOMIC DNA]</scope>
    <source>
        <strain evidence="3 4">4228-RoL</strain>
    </source>
</reference>
<dbReference type="EMBL" id="JAUHMF010000002">
    <property type="protein sequence ID" value="MDT8898702.1"/>
    <property type="molecule type" value="Genomic_DNA"/>
</dbReference>
<keyword evidence="4" id="KW-1185">Reference proteome</keyword>
<proteinExistence type="inferred from homology"/>